<dbReference type="GeneID" id="19470322"/>
<feature type="region of interest" description="Disordered" evidence="1">
    <location>
        <begin position="634"/>
        <end position="712"/>
    </location>
</feature>
<accession>S3DUE1</accession>
<dbReference type="SMART" id="SM00355">
    <property type="entry name" value="ZnF_C2H2"/>
    <property type="match status" value="3"/>
</dbReference>
<feature type="region of interest" description="Disordered" evidence="1">
    <location>
        <begin position="183"/>
        <end position="230"/>
    </location>
</feature>
<sequence length="1721" mass="191934">MATRGPSPEYSSSSDEASQQPDSTSVENHGHTDQHFHSEHIARFRTGDTVWLKSGKAEDLQLVITAIGQNEARKGFEYQLLQDGNPYNSGEWVKQAELDTLFDQTGTSAGSRLSMQDTPFSQTPVEILASADIQDPHSTSTPGNSLPSFILDIESEKPHSAEHFSALDLVSRGTDDVTLEDSELESSVNLSKNVSDSPPPPLRPPTGHITGSSFGHEGSIYRNSSDSNHVPSWERARLSMREGGFEANSRTEPITTTQENIPQRQVASDICTNNFRNERHDSSSVNSDVSEDSVDTAAVKPSYEGFIAHIRRLHPNMNSQHDGLVSRIARQQVIRYNNLLNLQVQHREAVLNCSCLSGEYCVSANSNTVTPSTKYRQGELDHVQSAVHITSNVVNENPDSKRGMVFQGALPFGILLPRSRSLPAEVECQFCFKVNRLQRASDWTKHVHDDLQPFTCSWENCDDTKAFKRKTDWIRHENEKHRQLEWWTCSFEDCKHISYREDNFLQHLLRKHEFCESDKPKIPSGSGHLTDPTWATVEACHHETTASTKDEPCKFCGIVLSTSKKLSTHLANHMERIAIYALQLLQMANIDTKPIGDPTVRTRYEGSVFGSALKASIGLTPGIEIPRAPTTISDVRLPKHARSYPGEAGPLSYGRHLESASGDHSFNPRQLEASTIPVSQPGNPSFPPESYQPFDPSRDPAPDSSVSSSTSLLEQEFNTVAGLEQNPARSSLDDSATQQDLKSTFSDFIPKPTSSRSTLVKGAAFDFENSNLLSDQYRDSPSTSFGYPEFSSTKGSRAPLTGNAKWDAKKYRKVRSCDPEKCPDNAFYVAQKSDFTLDTSELSNHSPDKMSSSVTDTDVIESVFTKDSQSEMANSNGSDFSDAKTNDAAIISETNNENREVMDANAGISSITVQEDSDFDEEEPRLANPRAYFENLKSLESEIYQNSYFWWGCKLEKSFGEWGHLIKETSSATLLPLVESYTIILKAFENIKRLQQNGYCEEQIEFLCQDNSRLYVARIVSIEISAIAELVSTYKETLDHIASILRRGETLSLAELIDQEILDSTRLTAKCRTVVLDRTRWTVTSNTPISTIDLWKSVAELLDLVVVSYAGAHITELKISVKISGRSEFRIPRPYVYSDRGIRSLALAPCLTMFRAVRTHLRCLDSFLGGLSVLVFAESDYLTGTNRLCLSTTIADLANLWGPCWKIMRDSQPGEIQHFEIGNGLILPWSLRDSSVQLSSSELFAHWVSSRSYNAEIVENGQRDLARKYFLDSDVILIGADVKTQSFVVNPQCAPSIQKLRQIKDKLRQHKALRELGTDRPRRYHDSHAVQITASIMGMVSIADTLTYKRRAGQSMKDVLVERWRNGLRNISDLETYGGVEVSLCTRNARRRKIRQILASQTMRKYLRGSSFQWLSDDVETRFYESLKSKEAQRALWKSDPSVRKNVGDAISRCLETLETTGVDNDTKELNALWVETFDDVDDADEDSDEEFGPGCQVEPNGQLNGTNGTNGILQSSPAEADAPVEEWIVTLFRSEHTWSGFLQDSEEIMTMAIFDTTCLDFSGTDYGRGCPSLHHRCNQKCTEPCSFHMCPRPSSGFPVLKTSLWINEAILDSKCLTRSEADAKGRFEWNARQSGTGTKLSLGDQGSLKVLAKATESCPLIVEWNGVTSKLGKEVKNVGINKTMFGKGAVMDHGEYMKGSWSGKPLPVIILSKSTKVLFS</sequence>
<evidence type="ECO:0000259" key="2">
    <source>
        <dbReference type="PROSITE" id="PS00028"/>
    </source>
</evidence>
<feature type="compositionally biased region" description="Low complexity" evidence="1">
    <location>
        <begin position="7"/>
        <end position="23"/>
    </location>
</feature>
<protein>
    <submittedName>
        <fullName evidence="3">C2H2 and C2HC zinc finger</fullName>
    </submittedName>
</protein>
<keyword evidence="4" id="KW-1185">Reference proteome</keyword>
<feature type="region of interest" description="Disordered" evidence="1">
    <location>
        <begin position="1"/>
        <end position="40"/>
    </location>
</feature>
<dbReference type="Proteomes" id="UP000016922">
    <property type="component" value="Unassembled WGS sequence"/>
</dbReference>
<dbReference type="EMBL" id="KE145354">
    <property type="protein sequence ID" value="EPE35581.1"/>
    <property type="molecule type" value="Genomic_DNA"/>
</dbReference>
<name>S3DUE1_GLAL2</name>
<dbReference type="eggNOG" id="ENOG502QVRM">
    <property type="taxonomic scope" value="Eukaryota"/>
</dbReference>
<dbReference type="KEGG" id="glz:GLAREA_11281"/>
<feature type="compositionally biased region" description="Polar residues" evidence="1">
    <location>
        <begin position="221"/>
        <end position="230"/>
    </location>
</feature>
<evidence type="ECO:0000313" key="3">
    <source>
        <dbReference type="EMBL" id="EPE35581.1"/>
    </source>
</evidence>
<proteinExistence type="predicted"/>
<feature type="compositionally biased region" description="Polar residues" evidence="1">
    <location>
        <begin position="662"/>
        <end position="683"/>
    </location>
</feature>
<dbReference type="HOGENOM" id="CLU_240259_0_0_1"/>
<gene>
    <name evidence="3" type="ORF">GLAREA_11281</name>
</gene>
<dbReference type="PANTHER" id="PTHR35391:SF3">
    <property type="entry name" value="FINGER DOMAIN PROTEIN, PUTATIVE (AFU_ORTHOLOGUE AFUA_8G04300)-RELATED"/>
    <property type="match status" value="1"/>
</dbReference>
<organism evidence="3 4">
    <name type="scientific">Glarea lozoyensis (strain ATCC 20868 / MF5171)</name>
    <dbReference type="NCBI Taxonomy" id="1116229"/>
    <lineage>
        <taxon>Eukaryota</taxon>
        <taxon>Fungi</taxon>
        <taxon>Dikarya</taxon>
        <taxon>Ascomycota</taxon>
        <taxon>Pezizomycotina</taxon>
        <taxon>Leotiomycetes</taxon>
        <taxon>Helotiales</taxon>
        <taxon>Helotiaceae</taxon>
        <taxon>Glarea</taxon>
    </lineage>
</organism>
<evidence type="ECO:0000313" key="4">
    <source>
        <dbReference type="Proteomes" id="UP000016922"/>
    </source>
</evidence>
<feature type="compositionally biased region" description="Basic and acidic residues" evidence="1">
    <location>
        <begin position="28"/>
        <end position="40"/>
    </location>
</feature>
<reference evidence="3 4" key="1">
    <citation type="journal article" date="2013" name="BMC Genomics">
        <title>Genomics-driven discovery of the pneumocandin biosynthetic gene cluster in the fungus Glarea lozoyensis.</title>
        <authorList>
            <person name="Chen L."/>
            <person name="Yue Q."/>
            <person name="Zhang X."/>
            <person name="Xiang M."/>
            <person name="Wang C."/>
            <person name="Li S."/>
            <person name="Che Y."/>
            <person name="Ortiz-Lopez F.J."/>
            <person name="Bills G.F."/>
            <person name="Liu X."/>
            <person name="An Z."/>
        </authorList>
    </citation>
    <scope>NUCLEOTIDE SEQUENCE [LARGE SCALE GENOMIC DNA]</scope>
    <source>
        <strain evidence="4">ATCC 20868 / MF5171</strain>
    </source>
</reference>
<feature type="compositionally biased region" description="Low complexity" evidence="1">
    <location>
        <begin position="702"/>
        <end position="711"/>
    </location>
</feature>
<feature type="compositionally biased region" description="Low complexity" evidence="1">
    <location>
        <begin position="1501"/>
        <end position="1515"/>
    </location>
</feature>
<dbReference type="PANTHER" id="PTHR35391">
    <property type="entry name" value="C2H2-TYPE DOMAIN-CONTAINING PROTEIN-RELATED"/>
    <property type="match status" value="1"/>
</dbReference>
<feature type="compositionally biased region" description="Polar residues" evidence="1">
    <location>
        <begin position="185"/>
        <end position="196"/>
    </location>
</feature>
<dbReference type="OrthoDB" id="428577at2759"/>
<feature type="domain" description="C2H2-type" evidence="2">
    <location>
        <begin position="553"/>
        <end position="573"/>
    </location>
</feature>
<dbReference type="PROSITE" id="PS00028">
    <property type="entry name" value="ZINC_FINGER_C2H2_1"/>
    <property type="match status" value="1"/>
</dbReference>
<evidence type="ECO:0000256" key="1">
    <source>
        <dbReference type="SAM" id="MobiDB-lite"/>
    </source>
</evidence>
<feature type="region of interest" description="Disordered" evidence="1">
    <location>
        <begin position="1484"/>
        <end position="1520"/>
    </location>
</feature>
<dbReference type="InterPro" id="IPR013087">
    <property type="entry name" value="Znf_C2H2_type"/>
</dbReference>
<dbReference type="RefSeq" id="XP_008077660.1">
    <property type="nucleotide sequence ID" value="XM_008079469.1"/>
</dbReference>